<dbReference type="Pfam" id="PF00355">
    <property type="entry name" value="Rieske"/>
    <property type="match status" value="1"/>
</dbReference>
<keyword evidence="7" id="KW-0001">2Fe-2S</keyword>
<dbReference type="AlphaFoldDB" id="A0A813FT73"/>
<evidence type="ECO:0000256" key="5">
    <source>
        <dbReference type="ARBA" id="ARBA00012763"/>
    </source>
</evidence>
<dbReference type="GO" id="GO:0019285">
    <property type="term" value="P:glycine betaine biosynthetic process from choline"/>
    <property type="evidence" value="ECO:0007669"/>
    <property type="project" value="UniProtKB-UniPathway"/>
</dbReference>
<evidence type="ECO:0000256" key="11">
    <source>
        <dbReference type="ARBA" id="ARBA00023014"/>
    </source>
</evidence>
<dbReference type="InterPro" id="IPR015879">
    <property type="entry name" value="Ring_hydroxy_dOase_asu_C_dom"/>
</dbReference>
<evidence type="ECO:0000259" key="13">
    <source>
        <dbReference type="PROSITE" id="PS51296"/>
    </source>
</evidence>
<gene>
    <name evidence="14" type="ORF">PGLA1383_LOCUS33154</name>
</gene>
<dbReference type="PRINTS" id="PR00090">
    <property type="entry name" value="RNGDIOXGNASE"/>
</dbReference>
<comment type="pathway">
    <text evidence="3">Amine and polyamine biosynthesis; betaine biosynthesis via choline pathway; betaine aldehyde from choline (monooxygenase route): step 1/1.</text>
</comment>
<name>A0A813FT73_POLGL</name>
<comment type="similarity">
    <text evidence="4">Belongs to the choline monooxygenase family.</text>
</comment>
<dbReference type="CDD" id="cd03469">
    <property type="entry name" value="Rieske_RO_Alpha_N"/>
    <property type="match status" value="1"/>
</dbReference>
<keyword evidence="15" id="KW-1185">Reference proteome</keyword>
<dbReference type="InterPro" id="IPR017941">
    <property type="entry name" value="Rieske_2Fe-2S"/>
</dbReference>
<dbReference type="GO" id="GO:0051537">
    <property type="term" value="F:2 iron, 2 sulfur cluster binding"/>
    <property type="evidence" value="ECO:0007669"/>
    <property type="project" value="UniProtKB-KW"/>
</dbReference>
<dbReference type="OMA" id="MESYHLP"/>
<evidence type="ECO:0000256" key="2">
    <source>
        <dbReference type="ARBA" id="ARBA00002149"/>
    </source>
</evidence>
<evidence type="ECO:0000256" key="12">
    <source>
        <dbReference type="ARBA" id="ARBA00049097"/>
    </source>
</evidence>
<evidence type="ECO:0000256" key="8">
    <source>
        <dbReference type="ARBA" id="ARBA00022723"/>
    </source>
</evidence>
<dbReference type="Gene3D" id="3.90.380.10">
    <property type="entry name" value="Naphthalene 1,2-dioxygenase Alpha Subunit, Chain A, domain 1"/>
    <property type="match status" value="2"/>
</dbReference>
<keyword evidence="9" id="KW-0560">Oxidoreductase</keyword>
<feature type="domain" description="Rieske" evidence="13">
    <location>
        <begin position="95"/>
        <end position="203"/>
    </location>
</feature>
<dbReference type="SUPFAM" id="SSF50022">
    <property type="entry name" value="ISP domain"/>
    <property type="match status" value="1"/>
</dbReference>
<dbReference type="EMBL" id="CAJNNV010025635">
    <property type="protein sequence ID" value="CAE8615440.1"/>
    <property type="molecule type" value="Genomic_DNA"/>
</dbReference>
<dbReference type="CDD" id="cd00680">
    <property type="entry name" value="RHO_alpha_C"/>
    <property type="match status" value="1"/>
</dbReference>
<comment type="function">
    <text evidence="2">Catalyzes the first step of the osmoprotectant glycine betaine synthesis.</text>
</comment>
<dbReference type="UniPathway" id="UPA00529">
    <property type="reaction ID" value="UER00430"/>
</dbReference>
<comment type="caution">
    <text evidence="14">The sequence shown here is derived from an EMBL/GenBank/DDBJ whole genome shotgun (WGS) entry which is preliminary data.</text>
</comment>
<accession>A0A813FT73</accession>
<organism evidence="14 15">
    <name type="scientific">Polarella glacialis</name>
    <name type="common">Dinoflagellate</name>
    <dbReference type="NCBI Taxonomy" id="89957"/>
    <lineage>
        <taxon>Eukaryota</taxon>
        <taxon>Sar</taxon>
        <taxon>Alveolata</taxon>
        <taxon>Dinophyceae</taxon>
        <taxon>Suessiales</taxon>
        <taxon>Suessiaceae</taxon>
        <taxon>Polarella</taxon>
    </lineage>
</organism>
<keyword evidence="10" id="KW-0408">Iron</keyword>
<evidence type="ECO:0000256" key="3">
    <source>
        <dbReference type="ARBA" id="ARBA00004866"/>
    </source>
</evidence>
<evidence type="ECO:0000313" key="14">
    <source>
        <dbReference type="EMBL" id="CAE8615440.1"/>
    </source>
</evidence>
<reference evidence="14" key="1">
    <citation type="submission" date="2021-02" db="EMBL/GenBank/DDBJ databases">
        <authorList>
            <person name="Dougan E. K."/>
            <person name="Rhodes N."/>
            <person name="Thang M."/>
            <person name="Chan C."/>
        </authorList>
    </citation>
    <scope>NUCLEOTIDE SEQUENCE</scope>
</reference>
<dbReference type="PANTHER" id="PTHR43756:SF5">
    <property type="entry name" value="CHOLINE MONOOXYGENASE, CHLOROPLASTIC"/>
    <property type="match status" value="1"/>
</dbReference>
<keyword evidence="11" id="KW-0411">Iron-sulfur</keyword>
<dbReference type="SUPFAM" id="SSF55961">
    <property type="entry name" value="Bet v1-like"/>
    <property type="match status" value="1"/>
</dbReference>
<dbReference type="InterPro" id="IPR001663">
    <property type="entry name" value="Rng_hydr_dOase-A"/>
</dbReference>
<dbReference type="OrthoDB" id="426882at2759"/>
<comment type="catalytic activity">
    <reaction evidence="12">
        <text>choline + 2 reduced [2Fe-2S]-[ferredoxin] + O2 + 2 H(+) = betaine aldehyde hydrate + 2 oxidized [2Fe-2S]-[ferredoxin] + H2O</text>
        <dbReference type="Rhea" id="RHEA:17769"/>
        <dbReference type="Rhea" id="RHEA-COMP:10000"/>
        <dbReference type="Rhea" id="RHEA-COMP:10001"/>
        <dbReference type="ChEBI" id="CHEBI:15354"/>
        <dbReference type="ChEBI" id="CHEBI:15377"/>
        <dbReference type="ChEBI" id="CHEBI:15378"/>
        <dbReference type="ChEBI" id="CHEBI:15379"/>
        <dbReference type="ChEBI" id="CHEBI:15870"/>
        <dbReference type="ChEBI" id="CHEBI:33737"/>
        <dbReference type="ChEBI" id="CHEBI:33738"/>
        <dbReference type="EC" id="1.14.15.7"/>
    </reaction>
</comment>
<evidence type="ECO:0000256" key="9">
    <source>
        <dbReference type="ARBA" id="ARBA00023002"/>
    </source>
</evidence>
<dbReference type="GO" id="GO:0005506">
    <property type="term" value="F:iron ion binding"/>
    <property type="evidence" value="ECO:0007669"/>
    <property type="project" value="InterPro"/>
</dbReference>
<dbReference type="Proteomes" id="UP000654075">
    <property type="component" value="Unassembled WGS sequence"/>
</dbReference>
<dbReference type="PROSITE" id="PS51296">
    <property type="entry name" value="RIESKE"/>
    <property type="match status" value="1"/>
</dbReference>
<dbReference type="EC" id="1.14.15.7" evidence="5"/>
<proteinExistence type="inferred from homology"/>
<dbReference type="GO" id="GO:0019133">
    <property type="term" value="F:choline monooxygenase activity"/>
    <property type="evidence" value="ECO:0007669"/>
    <property type="project" value="UniProtKB-EC"/>
</dbReference>
<evidence type="ECO:0000256" key="6">
    <source>
        <dbReference type="ARBA" id="ARBA00014931"/>
    </source>
</evidence>
<evidence type="ECO:0000256" key="7">
    <source>
        <dbReference type="ARBA" id="ARBA00022714"/>
    </source>
</evidence>
<dbReference type="Pfam" id="PF00848">
    <property type="entry name" value="Ring_hydroxyl_A"/>
    <property type="match status" value="1"/>
</dbReference>
<comment type="cofactor">
    <cofactor evidence="1">
        <name>Fe cation</name>
        <dbReference type="ChEBI" id="CHEBI:24875"/>
    </cofactor>
</comment>
<evidence type="ECO:0000256" key="10">
    <source>
        <dbReference type="ARBA" id="ARBA00023004"/>
    </source>
</evidence>
<evidence type="ECO:0000256" key="4">
    <source>
        <dbReference type="ARBA" id="ARBA00010848"/>
    </source>
</evidence>
<sequence>MKSIVARAANWQRTVSLALPRHFGSACEAAGAAAGFRTSISGPTRPPLPPVPDKIKELGRVTQAPIEQAKVMHPAFYVDKDYVQVEQERIFGSSWFAAAHVHELMNPGDVKVIEAGNTSIILTRDKNHKLNAFYNTCRHRGARVLSADSKGCKQLVCPYHWWAYRLDGTLKSTPPAAVPKERKEELSLLPVAGLECFAGMIFLNQTPNPPPLLSTLGDLPEKLARYDLDQMDMHAQKTYEIGGDWKLIAENFVDFYHIDAVHPALSKFSRVDDHLPYQGNGQYVGFVTSPLSASGGPGDLHHFNAFPRLKPLESNSALFFHIFPNVSVTIYPHSVYTLMTCPSKTPGRTQERLTLLMAPGAKKQDISADEHREKCEALMDFVVNINDEDVIAIENLQLGLRNLNGQGMHGEFLPKYDWPVHRFQNMVLSSLQGNLLDNAIMPELGNQFEDRVISDVVSE</sequence>
<dbReference type="Gene3D" id="2.102.10.10">
    <property type="entry name" value="Rieske [2Fe-2S] iron-sulphur domain"/>
    <property type="match status" value="1"/>
</dbReference>
<keyword evidence="8" id="KW-0479">Metal-binding</keyword>
<protein>
    <recommendedName>
        <fullName evidence="6">Choline monooxygenase, chloroplastic</fullName>
        <ecNumber evidence="5">1.14.15.7</ecNumber>
    </recommendedName>
</protein>
<dbReference type="PANTHER" id="PTHR43756">
    <property type="entry name" value="CHOLINE MONOOXYGENASE, CHLOROPLASTIC"/>
    <property type="match status" value="1"/>
</dbReference>
<evidence type="ECO:0000313" key="15">
    <source>
        <dbReference type="Proteomes" id="UP000654075"/>
    </source>
</evidence>
<evidence type="ECO:0000256" key="1">
    <source>
        <dbReference type="ARBA" id="ARBA00001962"/>
    </source>
</evidence>
<dbReference type="InterPro" id="IPR036922">
    <property type="entry name" value="Rieske_2Fe-2S_sf"/>
</dbReference>